<evidence type="ECO:0000256" key="2">
    <source>
        <dbReference type="SAM" id="SignalP"/>
    </source>
</evidence>
<dbReference type="Gene3D" id="3.90.1580.10">
    <property type="entry name" value="paralog of FGE (formylglycine-generating enzyme)"/>
    <property type="match status" value="1"/>
</dbReference>
<evidence type="ECO:0000313" key="5">
    <source>
        <dbReference type="Proteomes" id="UP000751190"/>
    </source>
</evidence>
<dbReference type="GO" id="GO:0120147">
    <property type="term" value="F:formylglycine-generating oxidase activity"/>
    <property type="evidence" value="ECO:0007669"/>
    <property type="project" value="TreeGrafter"/>
</dbReference>
<dbReference type="PANTHER" id="PTHR23150:SF19">
    <property type="entry name" value="FORMYLGLYCINE-GENERATING ENZYME"/>
    <property type="match status" value="1"/>
</dbReference>
<keyword evidence="2" id="KW-0732">Signal</keyword>
<dbReference type="InterPro" id="IPR016187">
    <property type="entry name" value="CTDL_fold"/>
</dbReference>
<dbReference type="EMBL" id="JAGTXO010000014">
    <property type="protein sequence ID" value="KAG8464011.1"/>
    <property type="molecule type" value="Genomic_DNA"/>
</dbReference>
<dbReference type="OrthoDB" id="659at2759"/>
<dbReference type="PANTHER" id="PTHR23150">
    <property type="entry name" value="SULFATASE MODIFYING FACTOR 1, 2"/>
    <property type="match status" value="1"/>
</dbReference>
<keyword evidence="5" id="KW-1185">Reference proteome</keyword>
<feature type="signal peptide" evidence="2">
    <location>
        <begin position="1"/>
        <end position="27"/>
    </location>
</feature>
<feature type="chain" id="PRO_5035325246" description="Sulfatase-modifying factor enzyme-like domain-containing protein" evidence="2">
    <location>
        <begin position="28"/>
        <end position="406"/>
    </location>
</feature>
<accession>A0A8J5XF83</accession>
<proteinExistence type="predicted"/>
<feature type="region of interest" description="Disordered" evidence="1">
    <location>
        <begin position="382"/>
        <end position="406"/>
    </location>
</feature>
<evidence type="ECO:0000313" key="4">
    <source>
        <dbReference type="EMBL" id="KAG8464011.1"/>
    </source>
</evidence>
<dbReference type="GO" id="GO:0005783">
    <property type="term" value="C:endoplasmic reticulum"/>
    <property type="evidence" value="ECO:0007669"/>
    <property type="project" value="TreeGrafter"/>
</dbReference>
<evidence type="ECO:0000256" key="1">
    <source>
        <dbReference type="SAM" id="MobiDB-lite"/>
    </source>
</evidence>
<gene>
    <name evidence="4" type="ORF">KFE25_000179</name>
</gene>
<dbReference type="Proteomes" id="UP000751190">
    <property type="component" value="Unassembled WGS sequence"/>
</dbReference>
<sequence length="406" mass="43653">MARWTGANGAGRVPRLALLALATLTLADNERRDPPINGLLSPLVPIRGGSFLYGSTGVGDGEDVDDASARAPLRDGSKPARRQRVQPFSIEDAAVTNAQFRAFVRATGYKTDAERFRWSFALAPFLDAETLARADADGGLGRLRDAPHWVGVAGAYWRQPEGPRSSIRGREDHPVVHASYNDALAFCTWAGRRLPTELEWEFAARGRINDEPFPWGGDEDGGTLNGWQGPFPDGNTRADGYAGTCPARAYAPNAYGLYNTVGNVWEWASGGDDKKRPLRGGSFVDSVDGRTNHPLRVSTRMDNAADSGSFNIGFRCAAGEAQNLPPTEGFDQATLSRIADEQGIDGLTKYLAARGKRADVLTAGEARQALLKKRERLVAQQAAAARAARGGGEDGGGDVEEERDEL</sequence>
<comment type="caution">
    <text evidence="4">The sequence shown here is derived from an EMBL/GenBank/DDBJ whole genome shotgun (WGS) entry which is preliminary data.</text>
</comment>
<feature type="compositionally biased region" description="Acidic residues" evidence="1">
    <location>
        <begin position="395"/>
        <end position="406"/>
    </location>
</feature>
<reference evidence="4" key="1">
    <citation type="submission" date="2021-05" db="EMBL/GenBank/DDBJ databases">
        <title>The genome of the haptophyte Pavlova lutheri (Diacronema luteri, Pavlovales) - a model for lipid biosynthesis in eukaryotic algae.</title>
        <authorList>
            <person name="Hulatt C.J."/>
            <person name="Posewitz M.C."/>
        </authorList>
    </citation>
    <scope>NUCLEOTIDE SEQUENCE</scope>
    <source>
        <strain evidence="4">NIVA-4/92</strain>
    </source>
</reference>
<organism evidence="4 5">
    <name type="scientific">Diacronema lutheri</name>
    <name type="common">Unicellular marine alga</name>
    <name type="synonym">Monochrysis lutheri</name>
    <dbReference type="NCBI Taxonomy" id="2081491"/>
    <lineage>
        <taxon>Eukaryota</taxon>
        <taxon>Haptista</taxon>
        <taxon>Haptophyta</taxon>
        <taxon>Pavlovophyceae</taxon>
        <taxon>Pavlovales</taxon>
        <taxon>Pavlovaceae</taxon>
        <taxon>Diacronema</taxon>
    </lineage>
</organism>
<dbReference type="InterPro" id="IPR005532">
    <property type="entry name" value="SUMF_dom"/>
</dbReference>
<feature type="region of interest" description="Disordered" evidence="1">
    <location>
        <begin position="63"/>
        <end position="84"/>
    </location>
</feature>
<dbReference type="AlphaFoldDB" id="A0A8J5XF83"/>
<dbReference type="Pfam" id="PF03781">
    <property type="entry name" value="FGE-sulfatase"/>
    <property type="match status" value="1"/>
</dbReference>
<evidence type="ECO:0000259" key="3">
    <source>
        <dbReference type="Pfam" id="PF03781"/>
    </source>
</evidence>
<dbReference type="SUPFAM" id="SSF56436">
    <property type="entry name" value="C-type lectin-like"/>
    <property type="match status" value="1"/>
</dbReference>
<dbReference type="InterPro" id="IPR042095">
    <property type="entry name" value="SUMF_sf"/>
</dbReference>
<protein>
    <recommendedName>
        <fullName evidence="3">Sulfatase-modifying factor enzyme-like domain-containing protein</fullName>
    </recommendedName>
</protein>
<feature type="domain" description="Sulfatase-modifying factor enzyme-like" evidence="3">
    <location>
        <begin position="43"/>
        <end position="317"/>
    </location>
</feature>
<dbReference type="InterPro" id="IPR051043">
    <property type="entry name" value="Sulfatase_Mod_Factor_Kinase"/>
</dbReference>
<name>A0A8J5XF83_DIALT</name>